<dbReference type="GO" id="GO:0000160">
    <property type="term" value="P:phosphorelay signal transduction system"/>
    <property type="evidence" value="ECO:0007669"/>
    <property type="project" value="InterPro"/>
</dbReference>
<evidence type="ECO:0000256" key="1">
    <source>
        <dbReference type="PROSITE-ProRule" id="PRU00169"/>
    </source>
</evidence>
<evidence type="ECO:0000259" key="2">
    <source>
        <dbReference type="PROSITE" id="PS50110"/>
    </source>
</evidence>
<name>A0A3E0TXH0_9GAMM</name>
<dbReference type="EMBL" id="QUOU01000001">
    <property type="protein sequence ID" value="REL28665.1"/>
    <property type="molecule type" value="Genomic_DNA"/>
</dbReference>
<dbReference type="InterPro" id="IPR052893">
    <property type="entry name" value="TCS_response_regulator"/>
</dbReference>
<dbReference type="RefSeq" id="WP_116009694.1">
    <property type="nucleotide sequence ID" value="NZ_QUOU01000001.1"/>
</dbReference>
<reference evidence="3 4" key="1">
    <citation type="submission" date="2018-08" db="EMBL/GenBank/DDBJ databases">
        <title>Thalassotalea euphylliae genome.</title>
        <authorList>
            <person name="Summers S."/>
            <person name="Rice S.A."/>
            <person name="Freckelton M.L."/>
            <person name="Nedved B.T."/>
            <person name="Hadfield M.G."/>
        </authorList>
    </citation>
    <scope>NUCLEOTIDE SEQUENCE [LARGE SCALE GENOMIC DNA]</scope>
    <source>
        <strain evidence="3 4">H1</strain>
    </source>
</reference>
<dbReference type="Pfam" id="PF00072">
    <property type="entry name" value="Response_reg"/>
    <property type="match status" value="1"/>
</dbReference>
<feature type="modified residue" description="4-aspartylphosphate" evidence="1">
    <location>
        <position position="63"/>
    </location>
</feature>
<evidence type="ECO:0000313" key="3">
    <source>
        <dbReference type="EMBL" id="REL28665.1"/>
    </source>
</evidence>
<protein>
    <submittedName>
        <fullName evidence="3">Response regulator</fullName>
    </submittedName>
</protein>
<feature type="domain" description="Response regulatory" evidence="2">
    <location>
        <begin position="9"/>
        <end position="130"/>
    </location>
</feature>
<organism evidence="3 4">
    <name type="scientific">Thalassotalea euphylliae</name>
    <dbReference type="NCBI Taxonomy" id="1655234"/>
    <lineage>
        <taxon>Bacteria</taxon>
        <taxon>Pseudomonadati</taxon>
        <taxon>Pseudomonadota</taxon>
        <taxon>Gammaproteobacteria</taxon>
        <taxon>Alteromonadales</taxon>
        <taxon>Colwelliaceae</taxon>
        <taxon>Thalassotalea</taxon>
    </lineage>
</organism>
<comment type="caution">
    <text evidence="3">The sequence shown here is derived from an EMBL/GenBank/DDBJ whole genome shotgun (WGS) entry which is preliminary data.</text>
</comment>
<dbReference type="Proteomes" id="UP000256478">
    <property type="component" value="Unassembled WGS sequence"/>
</dbReference>
<dbReference type="PROSITE" id="PS50110">
    <property type="entry name" value="RESPONSE_REGULATORY"/>
    <property type="match status" value="1"/>
</dbReference>
<dbReference type="AlphaFoldDB" id="A0A3E0TXH0"/>
<dbReference type="InterPro" id="IPR011006">
    <property type="entry name" value="CheY-like_superfamily"/>
</dbReference>
<keyword evidence="1" id="KW-0597">Phosphoprotein</keyword>
<dbReference type="OrthoDB" id="9796655at2"/>
<dbReference type="PANTHER" id="PTHR44520">
    <property type="entry name" value="RESPONSE REGULATOR RCP1-RELATED"/>
    <property type="match status" value="1"/>
</dbReference>
<proteinExistence type="predicted"/>
<dbReference type="SMART" id="SM00448">
    <property type="entry name" value="REC"/>
    <property type="match status" value="1"/>
</dbReference>
<dbReference type="InterPro" id="IPR001789">
    <property type="entry name" value="Sig_transdc_resp-reg_receiver"/>
</dbReference>
<evidence type="ECO:0000313" key="4">
    <source>
        <dbReference type="Proteomes" id="UP000256478"/>
    </source>
</evidence>
<dbReference type="CDD" id="cd17557">
    <property type="entry name" value="REC_Rcp-like"/>
    <property type="match status" value="1"/>
</dbReference>
<dbReference type="SUPFAM" id="SSF52172">
    <property type="entry name" value="CheY-like"/>
    <property type="match status" value="1"/>
</dbReference>
<accession>A0A3E0TXH0</accession>
<gene>
    <name evidence="3" type="ORF">DXX93_20250</name>
</gene>
<sequence length="142" mass="16248">MTRFSERVTLLVVEDDDIDFMTIKRSFARERISNHIVRAHHGEEALKLLINNSIPSPYVVLLDLQMPRMGGLEFLDKVRKNKTIANAIVFVLTTSANEQDIERSYLKNVAGYFVKDEAGKEFIEIVSLLRGYWQIAHLPGEA</sequence>
<dbReference type="Gene3D" id="3.40.50.2300">
    <property type="match status" value="1"/>
</dbReference>
<dbReference type="PANTHER" id="PTHR44520:SF2">
    <property type="entry name" value="RESPONSE REGULATOR RCP1"/>
    <property type="match status" value="1"/>
</dbReference>